<proteinExistence type="predicted"/>
<dbReference type="GO" id="GO:0009055">
    <property type="term" value="F:electron transfer activity"/>
    <property type="evidence" value="ECO:0007669"/>
    <property type="project" value="InterPro"/>
</dbReference>
<name>A0A553H122_9PSED</name>
<evidence type="ECO:0000256" key="4">
    <source>
        <dbReference type="ARBA" id="ARBA00022982"/>
    </source>
</evidence>
<sequence length="236" mass="24863">MSRVFARRIPGLALGCLLVGAGPVALVLAAPLPAAIAPDDTAPRPSGNDPDAERLARGAAVNQRACARCHAEDGNGGPQPVKAYPKLAGLSEDYLRKQIYDLKAHRRPNPATDGRGERLQEAEVDAISAYFAGQPMAPGDPDDLSPAARRDAEALFRQGAPSRGVPACVTCHGDAAQGLAATQAPRLAGQWRPYLATQLQRFRDGSRATSPIMAAVAKPLEDAEIERMAAYLSGLR</sequence>
<keyword evidence="4" id="KW-0249">Electron transport</keyword>
<dbReference type="Proteomes" id="UP000315235">
    <property type="component" value="Unassembled WGS sequence"/>
</dbReference>
<dbReference type="InterPro" id="IPR050597">
    <property type="entry name" value="Cytochrome_c_Oxidase_Subunit"/>
</dbReference>
<accession>A0A553H122</accession>
<dbReference type="SUPFAM" id="SSF46626">
    <property type="entry name" value="Cytochrome c"/>
    <property type="match status" value="2"/>
</dbReference>
<keyword evidence="3 6" id="KW-0479">Metal-binding</keyword>
<organism evidence="8 9">
    <name type="scientific">Pseudomonas mangiferae</name>
    <dbReference type="NCBI Taxonomy" id="2593654"/>
    <lineage>
        <taxon>Bacteria</taxon>
        <taxon>Pseudomonadati</taxon>
        <taxon>Pseudomonadota</taxon>
        <taxon>Gammaproteobacteria</taxon>
        <taxon>Pseudomonadales</taxon>
        <taxon>Pseudomonadaceae</taxon>
        <taxon>Pseudomonas</taxon>
    </lineage>
</organism>
<dbReference type="RefSeq" id="WP_143487538.1">
    <property type="nucleotide sequence ID" value="NZ_VJOY01000004.1"/>
</dbReference>
<dbReference type="OrthoDB" id="9773456at2"/>
<dbReference type="InterPro" id="IPR009056">
    <property type="entry name" value="Cyt_c-like_dom"/>
</dbReference>
<dbReference type="GO" id="GO:0046872">
    <property type="term" value="F:metal ion binding"/>
    <property type="evidence" value="ECO:0007669"/>
    <property type="project" value="UniProtKB-KW"/>
</dbReference>
<keyword evidence="5 6" id="KW-0408">Iron</keyword>
<evidence type="ECO:0000256" key="2">
    <source>
        <dbReference type="ARBA" id="ARBA00022617"/>
    </source>
</evidence>
<dbReference type="EMBL" id="VJOY01000004">
    <property type="protein sequence ID" value="TRX75446.1"/>
    <property type="molecule type" value="Genomic_DNA"/>
</dbReference>
<dbReference type="GO" id="GO:0020037">
    <property type="term" value="F:heme binding"/>
    <property type="evidence" value="ECO:0007669"/>
    <property type="project" value="InterPro"/>
</dbReference>
<evidence type="ECO:0000256" key="3">
    <source>
        <dbReference type="ARBA" id="ARBA00022723"/>
    </source>
</evidence>
<dbReference type="AlphaFoldDB" id="A0A553H122"/>
<comment type="caution">
    <text evidence="8">The sequence shown here is derived from an EMBL/GenBank/DDBJ whole genome shotgun (WGS) entry which is preliminary data.</text>
</comment>
<feature type="domain" description="Cytochrome c" evidence="7">
    <location>
        <begin position="147"/>
        <end position="236"/>
    </location>
</feature>
<dbReference type="Gene3D" id="1.10.760.10">
    <property type="entry name" value="Cytochrome c-like domain"/>
    <property type="match status" value="2"/>
</dbReference>
<evidence type="ECO:0000256" key="5">
    <source>
        <dbReference type="ARBA" id="ARBA00023004"/>
    </source>
</evidence>
<gene>
    <name evidence="8" type="ORF">FM069_06825</name>
</gene>
<evidence type="ECO:0000256" key="6">
    <source>
        <dbReference type="PROSITE-ProRule" id="PRU00433"/>
    </source>
</evidence>
<dbReference type="PANTHER" id="PTHR33751">
    <property type="entry name" value="CBB3-TYPE CYTOCHROME C OXIDASE SUBUNIT FIXP"/>
    <property type="match status" value="1"/>
</dbReference>
<reference evidence="8 9" key="1">
    <citation type="submission" date="2019-07" db="EMBL/GenBank/DDBJ databases">
        <title>Pseudomonas mangiferae sp. nov., isolated from bark of mango tree in Thailand.</title>
        <authorList>
            <person name="Srisuk N."/>
            <person name="Anurat P."/>
        </authorList>
    </citation>
    <scope>NUCLEOTIDE SEQUENCE [LARGE SCALE GENOMIC DNA]</scope>
    <source>
        <strain evidence="8 9">DMKU_BBB3-04</strain>
    </source>
</reference>
<keyword evidence="1" id="KW-0813">Transport</keyword>
<evidence type="ECO:0000256" key="1">
    <source>
        <dbReference type="ARBA" id="ARBA00022448"/>
    </source>
</evidence>
<evidence type="ECO:0000313" key="8">
    <source>
        <dbReference type="EMBL" id="TRX75446.1"/>
    </source>
</evidence>
<feature type="domain" description="Cytochrome c" evidence="7">
    <location>
        <begin position="53"/>
        <end position="135"/>
    </location>
</feature>
<dbReference type="InterPro" id="IPR036909">
    <property type="entry name" value="Cyt_c-like_dom_sf"/>
</dbReference>
<keyword evidence="2 6" id="KW-0349">Heme</keyword>
<evidence type="ECO:0000259" key="7">
    <source>
        <dbReference type="PROSITE" id="PS51007"/>
    </source>
</evidence>
<evidence type="ECO:0000313" key="9">
    <source>
        <dbReference type="Proteomes" id="UP000315235"/>
    </source>
</evidence>
<dbReference type="PANTHER" id="PTHR33751:SF9">
    <property type="entry name" value="CYTOCHROME C4"/>
    <property type="match status" value="1"/>
</dbReference>
<dbReference type="Pfam" id="PF13442">
    <property type="entry name" value="Cytochrome_CBB3"/>
    <property type="match status" value="1"/>
</dbReference>
<keyword evidence="9" id="KW-1185">Reference proteome</keyword>
<dbReference type="PROSITE" id="PS51007">
    <property type="entry name" value="CYTC"/>
    <property type="match status" value="2"/>
</dbReference>
<protein>
    <submittedName>
        <fullName evidence="8">C-type cytochrome</fullName>
    </submittedName>
</protein>
<dbReference type="Pfam" id="PF00034">
    <property type="entry name" value="Cytochrom_C"/>
    <property type="match status" value="1"/>
</dbReference>